<dbReference type="Proteomes" id="UP000634136">
    <property type="component" value="Unassembled WGS sequence"/>
</dbReference>
<dbReference type="AlphaFoldDB" id="A0A834SDD1"/>
<accession>A0A834SDD1</accession>
<protein>
    <submittedName>
        <fullName evidence="1">Uncharacterized protein</fullName>
    </submittedName>
</protein>
<proteinExistence type="predicted"/>
<organism evidence="1 2">
    <name type="scientific">Senna tora</name>
    <dbReference type="NCBI Taxonomy" id="362788"/>
    <lineage>
        <taxon>Eukaryota</taxon>
        <taxon>Viridiplantae</taxon>
        <taxon>Streptophyta</taxon>
        <taxon>Embryophyta</taxon>
        <taxon>Tracheophyta</taxon>
        <taxon>Spermatophyta</taxon>
        <taxon>Magnoliopsida</taxon>
        <taxon>eudicotyledons</taxon>
        <taxon>Gunneridae</taxon>
        <taxon>Pentapetalae</taxon>
        <taxon>rosids</taxon>
        <taxon>fabids</taxon>
        <taxon>Fabales</taxon>
        <taxon>Fabaceae</taxon>
        <taxon>Caesalpinioideae</taxon>
        <taxon>Cassia clade</taxon>
        <taxon>Senna</taxon>
    </lineage>
</organism>
<sequence>MGKHRLNQNLRFNLKRIQEVQVKRVVAQVSQTDRFALYLGIREDLIHERDS</sequence>
<dbReference type="EMBL" id="JAAIUW010000013">
    <property type="protein sequence ID" value="KAF7802105.1"/>
    <property type="molecule type" value="Genomic_DNA"/>
</dbReference>
<keyword evidence="2" id="KW-1185">Reference proteome</keyword>
<evidence type="ECO:0000313" key="1">
    <source>
        <dbReference type="EMBL" id="KAF7802105.1"/>
    </source>
</evidence>
<gene>
    <name evidence="1" type="ORF">G2W53_041216</name>
</gene>
<comment type="caution">
    <text evidence="1">The sequence shown here is derived from an EMBL/GenBank/DDBJ whole genome shotgun (WGS) entry which is preliminary data.</text>
</comment>
<evidence type="ECO:0000313" key="2">
    <source>
        <dbReference type="Proteomes" id="UP000634136"/>
    </source>
</evidence>
<reference evidence="1" key="1">
    <citation type="submission" date="2020-09" db="EMBL/GenBank/DDBJ databases">
        <title>Genome-Enabled Discovery of Anthraquinone Biosynthesis in Senna tora.</title>
        <authorList>
            <person name="Kang S.-H."/>
            <person name="Pandey R.P."/>
            <person name="Lee C.-M."/>
            <person name="Sim J.-S."/>
            <person name="Jeong J.-T."/>
            <person name="Choi B.-S."/>
            <person name="Jung M."/>
            <person name="Ginzburg D."/>
            <person name="Zhao K."/>
            <person name="Won S.Y."/>
            <person name="Oh T.-J."/>
            <person name="Yu Y."/>
            <person name="Kim N.-H."/>
            <person name="Lee O.R."/>
            <person name="Lee T.-H."/>
            <person name="Bashyal P."/>
            <person name="Kim T.-S."/>
            <person name="Lee W.-H."/>
            <person name="Kawkins C."/>
            <person name="Kim C.-K."/>
            <person name="Kim J.S."/>
            <person name="Ahn B.O."/>
            <person name="Rhee S.Y."/>
            <person name="Sohng J.K."/>
        </authorList>
    </citation>
    <scope>NUCLEOTIDE SEQUENCE</scope>
    <source>
        <tissue evidence="1">Leaf</tissue>
    </source>
</reference>
<name>A0A834SDD1_9FABA</name>